<sequence>MKNILDFCMMDISFASCGEALIWIGTGVLIIAGILALVKKPK</sequence>
<dbReference type="RefSeq" id="WP_343337843.1">
    <property type="nucleotide sequence ID" value="NZ_CP154622.1"/>
</dbReference>
<gene>
    <name evidence="2" type="ORF">TPELB_30910</name>
</gene>
<feature type="transmembrane region" description="Helical" evidence="1">
    <location>
        <begin position="20"/>
        <end position="38"/>
    </location>
</feature>
<protein>
    <recommendedName>
        <fullName evidence="4">LPXTG-motif cell wall anchor domain-containing protein</fullName>
    </recommendedName>
</protein>
<keyword evidence="3" id="KW-1185">Reference proteome</keyword>
<evidence type="ECO:0008006" key="4">
    <source>
        <dbReference type="Google" id="ProtNLM"/>
    </source>
</evidence>
<proteinExistence type="predicted"/>
<name>A0ABZ3FG27_9FIRM</name>
<keyword evidence="1" id="KW-1133">Transmembrane helix</keyword>
<keyword evidence="1" id="KW-0812">Transmembrane</keyword>
<reference evidence="2 3" key="1">
    <citation type="submission" date="2024-04" db="EMBL/GenBank/DDBJ databases">
        <title>Isolation and characterization of novel acetogenic strains of the genera Terrisporobacter and Acetoanaerobium.</title>
        <authorList>
            <person name="Boeer T."/>
            <person name="Schueler M.A."/>
            <person name="Lueschen A."/>
            <person name="Eysell L."/>
            <person name="Droege J."/>
            <person name="Heinemann M."/>
            <person name="Engelhardt L."/>
            <person name="Basen M."/>
            <person name="Daniel R."/>
        </authorList>
    </citation>
    <scope>NUCLEOTIDE SEQUENCE [LARGE SCALE GENOMIC DNA]</scope>
    <source>
        <strain evidence="2 3">ELB</strain>
    </source>
</reference>
<evidence type="ECO:0000313" key="3">
    <source>
        <dbReference type="Proteomes" id="UP001477947"/>
    </source>
</evidence>
<evidence type="ECO:0000313" key="2">
    <source>
        <dbReference type="EMBL" id="XAM42777.1"/>
    </source>
</evidence>
<dbReference type="Proteomes" id="UP001477947">
    <property type="component" value="Chromosome"/>
</dbReference>
<keyword evidence="1" id="KW-0472">Membrane</keyword>
<organism evidence="2 3">
    <name type="scientific">Terrisporobacter petrolearius</name>
    <dbReference type="NCBI Taxonomy" id="1460447"/>
    <lineage>
        <taxon>Bacteria</taxon>
        <taxon>Bacillati</taxon>
        <taxon>Bacillota</taxon>
        <taxon>Clostridia</taxon>
        <taxon>Peptostreptococcales</taxon>
        <taxon>Peptostreptococcaceae</taxon>
        <taxon>Terrisporobacter</taxon>
    </lineage>
</organism>
<accession>A0ABZ3FG27</accession>
<dbReference type="EMBL" id="CP154622">
    <property type="protein sequence ID" value="XAM42777.1"/>
    <property type="molecule type" value="Genomic_DNA"/>
</dbReference>
<evidence type="ECO:0000256" key="1">
    <source>
        <dbReference type="SAM" id="Phobius"/>
    </source>
</evidence>